<dbReference type="Proteomes" id="UP001221757">
    <property type="component" value="Unassembled WGS sequence"/>
</dbReference>
<organism evidence="2 3">
    <name type="scientific">Mycena rosella</name>
    <name type="common">Pink bonnet</name>
    <name type="synonym">Agaricus rosellus</name>
    <dbReference type="NCBI Taxonomy" id="1033263"/>
    <lineage>
        <taxon>Eukaryota</taxon>
        <taxon>Fungi</taxon>
        <taxon>Dikarya</taxon>
        <taxon>Basidiomycota</taxon>
        <taxon>Agaricomycotina</taxon>
        <taxon>Agaricomycetes</taxon>
        <taxon>Agaricomycetidae</taxon>
        <taxon>Agaricales</taxon>
        <taxon>Marasmiineae</taxon>
        <taxon>Mycenaceae</taxon>
        <taxon>Mycena</taxon>
    </lineage>
</organism>
<dbReference type="Gene3D" id="3.30.465.10">
    <property type="match status" value="1"/>
</dbReference>
<evidence type="ECO:0000313" key="2">
    <source>
        <dbReference type="EMBL" id="KAJ7691179.1"/>
    </source>
</evidence>
<accession>A0AAD7DHS9</accession>
<comment type="caution">
    <text evidence="2">The sequence shown here is derived from an EMBL/GenBank/DDBJ whole genome shotgun (WGS) entry which is preliminary data.</text>
</comment>
<dbReference type="EMBL" id="JARKIE010000060">
    <property type="protein sequence ID" value="KAJ7691179.1"/>
    <property type="molecule type" value="Genomic_DNA"/>
</dbReference>
<keyword evidence="1" id="KW-0732">Signal</keyword>
<dbReference type="AlphaFoldDB" id="A0AAD7DHS9"/>
<feature type="signal peptide" evidence="1">
    <location>
        <begin position="1"/>
        <end position="20"/>
    </location>
</feature>
<dbReference type="InterPro" id="IPR016169">
    <property type="entry name" value="FAD-bd_PCMH_sub2"/>
</dbReference>
<name>A0AAD7DHS9_MYCRO</name>
<sequence length="174" mass="18453">MKPLISLVLLVVVAFSSSRGAQETPPATRMSCCNVPGSPGYPTPAAWDAFNATISGRLVAVVPSAEFCRTLLGGACTDLLKASSSIHRPPTRSARWASGLFRSATPGAMNQGYDLRPSSLCLRNATSCGKGDVPVYSVEAETVGDIQAAVKFATRNNLRVAVKSSWFRFQVSDQ</sequence>
<keyword evidence="3" id="KW-1185">Reference proteome</keyword>
<feature type="chain" id="PRO_5042080277" description="FAD linked oxidase N-terminal domain-containing protein" evidence="1">
    <location>
        <begin position="21"/>
        <end position="174"/>
    </location>
</feature>
<proteinExistence type="predicted"/>
<protein>
    <recommendedName>
        <fullName evidence="4">FAD linked oxidase N-terminal domain-containing protein</fullName>
    </recommendedName>
</protein>
<evidence type="ECO:0008006" key="4">
    <source>
        <dbReference type="Google" id="ProtNLM"/>
    </source>
</evidence>
<evidence type="ECO:0000313" key="3">
    <source>
        <dbReference type="Proteomes" id="UP001221757"/>
    </source>
</evidence>
<reference evidence="2" key="1">
    <citation type="submission" date="2023-03" db="EMBL/GenBank/DDBJ databases">
        <title>Massive genome expansion in bonnet fungi (Mycena s.s.) driven by repeated elements and novel gene families across ecological guilds.</title>
        <authorList>
            <consortium name="Lawrence Berkeley National Laboratory"/>
            <person name="Harder C.B."/>
            <person name="Miyauchi S."/>
            <person name="Viragh M."/>
            <person name="Kuo A."/>
            <person name="Thoen E."/>
            <person name="Andreopoulos B."/>
            <person name="Lu D."/>
            <person name="Skrede I."/>
            <person name="Drula E."/>
            <person name="Henrissat B."/>
            <person name="Morin E."/>
            <person name="Kohler A."/>
            <person name="Barry K."/>
            <person name="LaButti K."/>
            <person name="Morin E."/>
            <person name="Salamov A."/>
            <person name="Lipzen A."/>
            <person name="Mereny Z."/>
            <person name="Hegedus B."/>
            <person name="Baldrian P."/>
            <person name="Stursova M."/>
            <person name="Weitz H."/>
            <person name="Taylor A."/>
            <person name="Grigoriev I.V."/>
            <person name="Nagy L.G."/>
            <person name="Martin F."/>
            <person name="Kauserud H."/>
        </authorList>
    </citation>
    <scope>NUCLEOTIDE SEQUENCE</scope>
    <source>
        <strain evidence="2">CBHHK067</strain>
    </source>
</reference>
<evidence type="ECO:0000256" key="1">
    <source>
        <dbReference type="SAM" id="SignalP"/>
    </source>
</evidence>
<gene>
    <name evidence="2" type="ORF">B0H17DRAFT_1133949</name>
</gene>